<dbReference type="EnsemblPlants" id="OMERI10G12690.2">
    <property type="protein sequence ID" value="OMERI10G12690.2"/>
    <property type="gene ID" value="OMERI10G12690"/>
</dbReference>
<evidence type="ECO:0000313" key="3">
    <source>
        <dbReference type="Proteomes" id="UP000008021"/>
    </source>
</evidence>
<reference evidence="2" key="2">
    <citation type="submission" date="2018-05" db="EMBL/GenBank/DDBJ databases">
        <title>OmerRS3 (Oryza meridionalis Reference Sequence Version 3).</title>
        <authorList>
            <person name="Zhang J."/>
            <person name="Kudrna D."/>
            <person name="Lee S."/>
            <person name="Talag J."/>
            <person name="Welchert J."/>
            <person name="Wing R.A."/>
        </authorList>
    </citation>
    <scope>NUCLEOTIDE SEQUENCE [LARGE SCALE GENOMIC DNA]</scope>
    <source>
        <strain evidence="2">cv. OR44</strain>
    </source>
</reference>
<proteinExistence type="predicted"/>
<sequence length="142" mass="16426">MLLFSILPVPAVAELLRRRRRQRRRQERADDPVAEARHRREEVADAGELVVADPAEAAADVALQLHRHDAVLVALEQVHRERRLLQLRRLELRPPAEHHRHVPRAMRRFFSSRALGKEPEPEMTVEVGSQVWFIHQCSSHGA</sequence>
<keyword evidence="3" id="KW-1185">Reference proteome</keyword>
<evidence type="ECO:0000256" key="1">
    <source>
        <dbReference type="SAM" id="MobiDB-lite"/>
    </source>
</evidence>
<dbReference type="Proteomes" id="UP000008021">
    <property type="component" value="Chromosome 10"/>
</dbReference>
<name>A0A0E0F023_9ORYZ</name>
<dbReference type="HOGENOM" id="CLU_1818917_0_0_1"/>
<feature type="region of interest" description="Disordered" evidence="1">
    <location>
        <begin position="20"/>
        <end position="39"/>
    </location>
</feature>
<organism evidence="2">
    <name type="scientific">Oryza meridionalis</name>
    <dbReference type="NCBI Taxonomy" id="40149"/>
    <lineage>
        <taxon>Eukaryota</taxon>
        <taxon>Viridiplantae</taxon>
        <taxon>Streptophyta</taxon>
        <taxon>Embryophyta</taxon>
        <taxon>Tracheophyta</taxon>
        <taxon>Spermatophyta</taxon>
        <taxon>Magnoliopsida</taxon>
        <taxon>Liliopsida</taxon>
        <taxon>Poales</taxon>
        <taxon>Poaceae</taxon>
        <taxon>BOP clade</taxon>
        <taxon>Oryzoideae</taxon>
        <taxon>Oryzeae</taxon>
        <taxon>Oryzinae</taxon>
        <taxon>Oryza</taxon>
    </lineage>
</organism>
<accession>A0A0E0F023</accession>
<evidence type="ECO:0000313" key="2">
    <source>
        <dbReference type="EnsemblPlants" id="OMERI10G12690.2"/>
    </source>
</evidence>
<protein>
    <submittedName>
        <fullName evidence="2">Uncharacterized protein</fullName>
    </submittedName>
</protein>
<feature type="compositionally biased region" description="Basic and acidic residues" evidence="1">
    <location>
        <begin position="27"/>
        <end position="39"/>
    </location>
</feature>
<reference evidence="2" key="1">
    <citation type="submission" date="2015-04" db="UniProtKB">
        <authorList>
            <consortium name="EnsemblPlants"/>
        </authorList>
    </citation>
    <scope>IDENTIFICATION</scope>
</reference>
<dbReference type="Gramene" id="OMERI10G12690.2">
    <property type="protein sequence ID" value="OMERI10G12690.2"/>
    <property type="gene ID" value="OMERI10G12690"/>
</dbReference>
<dbReference type="AlphaFoldDB" id="A0A0E0F023"/>